<keyword evidence="3" id="KW-1185">Reference proteome</keyword>
<feature type="transmembrane region" description="Helical" evidence="1">
    <location>
        <begin position="236"/>
        <end position="255"/>
    </location>
</feature>
<evidence type="ECO:0000313" key="2">
    <source>
        <dbReference type="EnsemblMetazoa" id="GAUT042888-PA"/>
    </source>
</evidence>
<keyword evidence="1" id="KW-0812">Transmembrane</keyword>
<protein>
    <submittedName>
        <fullName evidence="2">Uncharacterized protein</fullName>
    </submittedName>
</protein>
<organism evidence="2 3">
    <name type="scientific">Glossina austeni</name>
    <name type="common">Savannah tsetse fly</name>
    <dbReference type="NCBI Taxonomy" id="7395"/>
    <lineage>
        <taxon>Eukaryota</taxon>
        <taxon>Metazoa</taxon>
        <taxon>Ecdysozoa</taxon>
        <taxon>Arthropoda</taxon>
        <taxon>Hexapoda</taxon>
        <taxon>Insecta</taxon>
        <taxon>Pterygota</taxon>
        <taxon>Neoptera</taxon>
        <taxon>Endopterygota</taxon>
        <taxon>Diptera</taxon>
        <taxon>Brachycera</taxon>
        <taxon>Muscomorpha</taxon>
        <taxon>Hippoboscoidea</taxon>
        <taxon>Glossinidae</taxon>
        <taxon>Glossina</taxon>
    </lineage>
</organism>
<proteinExistence type="predicted"/>
<feature type="transmembrane region" description="Helical" evidence="1">
    <location>
        <begin position="209"/>
        <end position="230"/>
    </location>
</feature>
<feature type="transmembrane region" description="Helical" evidence="1">
    <location>
        <begin position="21"/>
        <end position="38"/>
    </location>
</feature>
<evidence type="ECO:0000256" key="1">
    <source>
        <dbReference type="SAM" id="Phobius"/>
    </source>
</evidence>
<dbReference type="Proteomes" id="UP000078200">
    <property type="component" value="Unassembled WGS sequence"/>
</dbReference>
<sequence length="294" mass="33362">MEYSSTLLITTDTLRQRPHNVYQIVISATSAAVIYLSAAEILHTRYSPKNLIAPMRAYPEKNSFLNNQEIYVTIINRIVNRSDQILPAADKSVDELQYLQNHENGKKSRSLIAGLGASVARYSSDSNMWYANFRLISALLCLIAILNRKLGYELHVAGEKVERLAFVLVFTVCMQSWAHEKGDVTMHSVAVPQEAQRKKEEGSSKNKRIMVAFVLATLCMCSEVDMLRALEYLSLNYTWFSSYFSSLLLFGYYLANKVFHAKLVSTKRSRAMKEEVNSRSALSDEIVVENCFIN</sequence>
<keyword evidence="1" id="KW-1133">Transmembrane helix</keyword>
<accession>A0A1A9VNT1</accession>
<keyword evidence="1" id="KW-0472">Membrane</keyword>
<dbReference type="VEuPathDB" id="VectorBase:GAUT042888"/>
<reference evidence="2" key="1">
    <citation type="submission" date="2020-05" db="UniProtKB">
        <authorList>
            <consortium name="EnsemblMetazoa"/>
        </authorList>
    </citation>
    <scope>IDENTIFICATION</scope>
    <source>
        <strain evidence="2">TTRI</strain>
    </source>
</reference>
<dbReference type="EnsemblMetazoa" id="GAUT042888-RA">
    <property type="protein sequence ID" value="GAUT042888-PA"/>
    <property type="gene ID" value="GAUT042888"/>
</dbReference>
<name>A0A1A9VNT1_GLOAU</name>
<dbReference type="AlphaFoldDB" id="A0A1A9VNT1"/>
<evidence type="ECO:0000313" key="3">
    <source>
        <dbReference type="Proteomes" id="UP000078200"/>
    </source>
</evidence>